<sequence length="272" mass="31374">MTMDYRNPYSVYPEYYCPPYQAAGYQYPPQQHHYHPQQQPQYLEQTAAAGQQKSYNSTATGPSIHPQHPYLSQQQQQRSQQQQQRSQQQQRPQNYHSAFHQNNQLQHHSHYSPYLPNFLVSSGTGLTPNLTPTTVATIEQSFLELQSAQQNRAWEPVIQSGFVPPVIDAGHSTEVSQDSQEYSSEYSDAEWEPAVKRGRGSQGMKDINNVDLIVTSNGTINAAPQRKYTRRNKDEKLPPEEEERRRVRRERNKLAAAKCRQRRVDHTNILVA</sequence>
<dbReference type="GO" id="GO:0005634">
    <property type="term" value="C:nucleus"/>
    <property type="evidence" value="ECO:0007669"/>
    <property type="project" value="TreeGrafter"/>
</dbReference>
<dbReference type="GO" id="GO:0000978">
    <property type="term" value="F:RNA polymerase II cis-regulatory region sequence-specific DNA binding"/>
    <property type="evidence" value="ECO:0007669"/>
    <property type="project" value="TreeGrafter"/>
</dbReference>
<feature type="non-terminal residue" evidence="6">
    <location>
        <position position="272"/>
    </location>
</feature>
<dbReference type="EMBL" id="CAJHNH020004824">
    <property type="protein sequence ID" value="CAG5131728.1"/>
    <property type="molecule type" value="Genomic_DNA"/>
</dbReference>
<feature type="region of interest" description="Disordered" evidence="4">
    <location>
        <begin position="169"/>
        <end position="203"/>
    </location>
</feature>
<dbReference type="InterPro" id="IPR000837">
    <property type="entry name" value="AP-1"/>
</dbReference>
<keyword evidence="7" id="KW-1185">Reference proteome</keyword>
<dbReference type="SUPFAM" id="SSF57959">
    <property type="entry name" value="Leucine zipper domain"/>
    <property type="match status" value="1"/>
</dbReference>
<evidence type="ECO:0000313" key="6">
    <source>
        <dbReference type="EMBL" id="CAG5131728.1"/>
    </source>
</evidence>
<dbReference type="PANTHER" id="PTHR23351">
    <property type="entry name" value="FOS TRANSCRIPTION FACTOR-RELATED"/>
    <property type="match status" value="1"/>
</dbReference>
<feature type="compositionally biased region" description="Low complexity" evidence="4">
    <location>
        <begin position="72"/>
        <end position="91"/>
    </location>
</feature>
<evidence type="ECO:0000256" key="4">
    <source>
        <dbReference type="SAM" id="MobiDB-lite"/>
    </source>
</evidence>
<dbReference type="PANTHER" id="PTHR23351:SF24">
    <property type="entry name" value="ACTIVATING TRANSCRIPTION FACTOR 3-RELATED"/>
    <property type="match status" value="1"/>
</dbReference>
<feature type="compositionally biased region" description="Polar residues" evidence="4">
    <location>
        <begin position="48"/>
        <end position="61"/>
    </location>
</feature>
<evidence type="ECO:0000313" key="7">
    <source>
        <dbReference type="Proteomes" id="UP000678393"/>
    </source>
</evidence>
<dbReference type="InterPro" id="IPR046347">
    <property type="entry name" value="bZIP_sf"/>
</dbReference>
<protein>
    <recommendedName>
        <fullName evidence="5">BZIP domain-containing protein</fullName>
    </recommendedName>
</protein>
<accession>A0A8S3ZUP0</accession>
<reference evidence="6" key="1">
    <citation type="submission" date="2021-04" db="EMBL/GenBank/DDBJ databases">
        <authorList>
            <consortium name="Molecular Ecology Group"/>
        </authorList>
    </citation>
    <scope>NUCLEOTIDE SEQUENCE</scope>
</reference>
<dbReference type="PRINTS" id="PR00042">
    <property type="entry name" value="LEUZIPPRFOS"/>
</dbReference>
<dbReference type="OrthoDB" id="5866312at2759"/>
<keyword evidence="2" id="KW-0238">DNA-binding</keyword>
<dbReference type="PROSITE" id="PS00036">
    <property type="entry name" value="BZIP_BASIC"/>
    <property type="match status" value="1"/>
</dbReference>
<feature type="region of interest" description="Disordered" evidence="4">
    <location>
        <begin position="46"/>
        <end position="96"/>
    </location>
</feature>
<feature type="domain" description="BZIP" evidence="5">
    <location>
        <begin position="248"/>
        <end position="262"/>
    </location>
</feature>
<feature type="region of interest" description="Disordered" evidence="4">
    <location>
        <begin position="221"/>
        <end position="252"/>
    </location>
</feature>
<dbReference type="GO" id="GO:0000981">
    <property type="term" value="F:DNA-binding transcription factor activity, RNA polymerase II-specific"/>
    <property type="evidence" value="ECO:0007669"/>
    <property type="project" value="TreeGrafter"/>
</dbReference>
<evidence type="ECO:0000256" key="1">
    <source>
        <dbReference type="ARBA" id="ARBA00023015"/>
    </source>
</evidence>
<keyword evidence="3" id="KW-0804">Transcription</keyword>
<comment type="caution">
    <text evidence="6">The sequence shown here is derived from an EMBL/GenBank/DDBJ whole genome shotgun (WGS) entry which is preliminary data.</text>
</comment>
<dbReference type="Gene3D" id="1.20.5.170">
    <property type="match status" value="1"/>
</dbReference>
<dbReference type="AlphaFoldDB" id="A0A8S3ZUP0"/>
<feature type="compositionally biased region" description="Basic and acidic residues" evidence="4">
    <location>
        <begin position="231"/>
        <end position="245"/>
    </location>
</feature>
<name>A0A8S3ZUP0_9EUPU</name>
<proteinExistence type="predicted"/>
<dbReference type="Proteomes" id="UP000678393">
    <property type="component" value="Unassembled WGS sequence"/>
</dbReference>
<organism evidence="6 7">
    <name type="scientific">Candidula unifasciata</name>
    <dbReference type="NCBI Taxonomy" id="100452"/>
    <lineage>
        <taxon>Eukaryota</taxon>
        <taxon>Metazoa</taxon>
        <taxon>Spiralia</taxon>
        <taxon>Lophotrochozoa</taxon>
        <taxon>Mollusca</taxon>
        <taxon>Gastropoda</taxon>
        <taxon>Heterobranchia</taxon>
        <taxon>Euthyneura</taxon>
        <taxon>Panpulmonata</taxon>
        <taxon>Eupulmonata</taxon>
        <taxon>Stylommatophora</taxon>
        <taxon>Helicina</taxon>
        <taxon>Helicoidea</taxon>
        <taxon>Geomitridae</taxon>
        <taxon>Candidula</taxon>
    </lineage>
</organism>
<evidence type="ECO:0000259" key="5">
    <source>
        <dbReference type="PROSITE" id="PS00036"/>
    </source>
</evidence>
<evidence type="ECO:0000256" key="3">
    <source>
        <dbReference type="ARBA" id="ARBA00023163"/>
    </source>
</evidence>
<dbReference type="InterPro" id="IPR004827">
    <property type="entry name" value="bZIP"/>
</dbReference>
<evidence type="ECO:0000256" key="2">
    <source>
        <dbReference type="ARBA" id="ARBA00023125"/>
    </source>
</evidence>
<keyword evidence="1" id="KW-0805">Transcription regulation</keyword>
<gene>
    <name evidence="6" type="ORF">CUNI_LOCUS17286</name>
</gene>
<feature type="compositionally biased region" description="Low complexity" evidence="4">
    <location>
        <begin position="176"/>
        <end position="186"/>
    </location>
</feature>